<gene>
    <name evidence="5 9" type="primary">rtcA</name>
    <name evidence="9" type="ORF">QGN17_01275</name>
</gene>
<dbReference type="RefSeq" id="WP_281042706.1">
    <property type="nucleotide sequence ID" value="NZ_JARYGZ010000001.1"/>
</dbReference>
<keyword evidence="5" id="KW-0963">Cytoplasm</keyword>
<dbReference type="InterPro" id="IPR020719">
    <property type="entry name" value="RNA3'_term_phos_cycl-like_CS"/>
</dbReference>
<comment type="function">
    <text evidence="5">Catalyzes the conversion of 3'-phosphate to a 2',3'-cyclic phosphodiester at the end of RNA. The mechanism of action of the enzyme occurs in 3 steps: (A) adenylation of the enzyme by ATP; (B) transfer of adenylate to an RNA-N3'P to produce RNA-N3'PP5'A; (C) and attack of the adjacent 2'-hydroxyl on the 3'-phosphorus in the diester linkage to produce the cyclic end product. The biological role of this enzyme is unknown but it is likely to function in some aspects of cellular RNA processing.</text>
</comment>
<evidence type="ECO:0000256" key="2">
    <source>
        <dbReference type="ARBA" id="ARBA00022598"/>
    </source>
</evidence>
<dbReference type="EMBL" id="JARYGZ010000001">
    <property type="protein sequence ID" value="MDH7637349.1"/>
    <property type="molecule type" value="Genomic_DNA"/>
</dbReference>
<dbReference type="InterPro" id="IPR013791">
    <property type="entry name" value="RNA3'-term_phos_cycl_insert"/>
</dbReference>
<sequence length="343" mass="36334">MITIDGSEGEGGGQVVRNACALSLVTGTAVRIFNVRGQRKRPGLMRQHVTAIEAACSIGGAECEGLAVGSSDVTFRPGTVMPGDYRFAVGTAGSTALVLQTVLMPLVLADRPSRLVLEGGTHNMLAPPFEFLARTFLPILNRMGPTVDARLLRHGFFPRGGGRIEVEITPAPLVPIECVERGALIERSACALFTGLPFDIADREIKVVRQSLGWSEREAYVRELPADLGPGNALLLEATFEHVTEVFSGFGQLGVTAERVARTTVGRMRGYLASGAFAGPYLADQLLLPFALAGGGRFTTVKPSQHSLTAADIIERFTGRRCGFASHAGGIHLMSMGSAEASA</sequence>
<feature type="domain" description="RNA 3'-terminal phosphate cyclase insert" evidence="8">
    <location>
        <begin position="179"/>
        <end position="272"/>
    </location>
</feature>
<name>A0ABT6MWC6_9SPHN</name>
<evidence type="ECO:0000256" key="6">
    <source>
        <dbReference type="NCBIfam" id="TIGR03399"/>
    </source>
</evidence>
<evidence type="ECO:0000259" key="8">
    <source>
        <dbReference type="Pfam" id="PF05189"/>
    </source>
</evidence>
<dbReference type="Gene3D" id="3.30.360.20">
    <property type="entry name" value="RNA 3'-terminal phosphate cyclase, insert domain"/>
    <property type="match status" value="1"/>
</dbReference>
<dbReference type="PANTHER" id="PTHR11096">
    <property type="entry name" value="RNA 3' TERMINAL PHOSPHATE CYCLASE"/>
    <property type="match status" value="1"/>
</dbReference>
<dbReference type="SUPFAM" id="SSF55205">
    <property type="entry name" value="EPT/RTPC-like"/>
    <property type="match status" value="1"/>
</dbReference>
<reference evidence="9" key="1">
    <citation type="submission" date="2023-04" db="EMBL/GenBank/DDBJ databases">
        <title>Sphingomonas sp. MAHUQ-71 isolated from rice field.</title>
        <authorList>
            <person name="Huq M.A."/>
        </authorList>
    </citation>
    <scope>NUCLEOTIDE SEQUENCE</scope>
    <source>
        <strain evidence="9">MAHUQ-71</strain>
    </source>
</reference>
<evidence type="ECO:0000256" key="1">
    <source>
        <dbReference type="ARBA" id="ARBA00009206"/>
    </source>
</evidence>
<feature type="binding site" evidence="5">
    <location>
        <position position="100"/>
    </location>
    <ligand>
        <name>ATP</name>
        <dbReference type="ChEBI" id="CHEBI:30616"/>
    </ligand>
</feature>
<comment type="catalytic activity">
    <reaction evidence="4 5">
        <text>a 3'-end 3'-phospho-ribonucleotide-RNA + ATP = a 3'-end 2',3'-cyclophospho-ribonucleotide-RNA + AMP + diphosphate</text>
        <dbReference type="Rhea" id="RHEA:23976"/>
        <dbReference type="Rhea" id="RHEA-COMP:10463"/>
        <dbReference type="Rhea" id="RHEA-COMP:10464"/>
        <dbReference type="ChEBI" id="CHEBI:30616"/>
        <dbReference type="ChEBI" id="CHEBI:33019"/>
        <dbReference type="ChEBI" id="CHEBI:83062"/>
        <dbReference type="ChEBI" id="CHEBI:83064"/>
        <dbReference type="ChEBI" id="CHEBI:456215"/>
        <dbReference type="EC" id="6.5.1.4"/>
    </reaction>
</comment>
<dbReference type="PROSITE" id="PS01287">
    <property type="entry name" value="RTC"/>
    <property type="match status" value="1"/>
</dbReference>
<comment type="subcellular location">
    <subcellularLocation>
        <location evidence="5">Cytoplasm</location>
    </subcellularLocation>
</comment>
<dbReference type="InterPro" id="IPR037136">
    <property type="entry name" value="RNA3'_phos_cyclase_dom_sf"/>
</dbReference>
<feature type="binding site" evidence="5">
    <location>
        <begin position="281"/>
        <end position="285"/>
    </location>
    <ligand>
        <name>ATP</name>
        <dbReference type="ChEBI" id="CHEBI:30616"/>
    </ligand>
</feature>
<dbReference type="HAMAP" id="MF_00200">
    <property type="entry name" value="RTC"/>
    <property type="match status" value="1"/>
</dbReference>
<dbReference type="InterPro" id="IPR013792">
    <property type="entry name" value="RNA3'P_cycl/enolpyr_Trfase_a/b"/>
</dbReference>
<organism evidence="9 10">
    <name type="scientific">Sphingomonas oryzagri</name>
    <dbReference type="NCBI Taxonomy" id="3042314"/>
    <lineage>
        <taxon>Bacteria</taxon>
        <taxon>Pseudomonadati</taxon>
        <taxon>Pseudomonadota</taxon>
        <taxon>Alphaproteobacteria</taxon>
        <taxon>Sphingomonadales</taxon>
        <taxon>Sphingomonadaceae</taxon>
        <taxon>Sphingomonas</taxon>
    </lineage>
</organism>
<dbReference type="Proteomes" id="UP001160625">
    <property type="component" value="Unassembled WGS sequence"/>
</dbReference>
<dbReference type="SUPFAM" id="SSF52913">
    <property type="entry name" value="RNA 3'-terminal phosphate cyclase, RPTC, insert domain"/>
    <property type="match status" value="1"/>
</dbReference>
<dbReference type="PANTHER" id="PTHR11096:SF0">
    <property type="entry name" value="RNA 3'-TERMINAL PHOSPHATE CYCLASE"/>
    <property type="match status" value="1"/>
</dbReference>
<evidence type="ECO:0000256" key="5">
    <source>
        <dbReference type="HAMAP-Rule" id="MF_00200"/>
    </source>
</evidence>
<dbReference type="Gene3D" id="3.65.10.20">
    <property type="entry name" value="RNA 3'-terminal phosphate cyclase domain"/>
    <property type="match status" value="1"/>
</dbReference>
<dbReference type="EC" id="6.5.1.4" evidence="5 6"/>
<comment type="caution">
    <text evidence="9">The sequence shown here is derived from an EMBL/GenBank/DDBJ whole genome shotgun (WGS) entry which is preliminary data.</text>
</comment>
<proteinExistence type="inferred from homology"/>
<dbReference type="Pfam" id="PF01137">
    <property type="entry name" value="RTC"/>
    <property type="match status" value="1"/>
</dbReference>
<dbReference type="InterPro" id="IPR017770">
    <property type="entry name" value="RNA3'_term_phos_cyc_type_1"/>
</dbReference>
<dbReference type="PIRSF" id="PIRSF005378">
    <property type="entry name" value="RNA3'_term_phos_cycl_euk"/>
    <property type="match status" value="1"/>
</dbReference>
<dbReference type="Pfam" id="PF05189">
    <property type="entry name" value="RTC_insert"/>
    <property type="match status" value="1"/>
</dbReference>
<dbReference type="NCBIfam" id="NF003246">
    <property type="entry name" value="PRK04204.1-2"/>
    <property type="match status" value="1"/>
</dbReference>
<feature type="domain" description="RNA 3'-terminal phosphate cyclase" evidence="7">
    <location>
        <begin position="9"/>
        <end position="321"/>
    </location>
</feature>
<keyword evidence="10" id="KW-1185">Reference proteome</keyword>
<dbReference type="InterPro" id="IPR036553">
    <property type="entry name" value="RPTC_insert"/>
</dbReference>
<evidence type="ECO:0000313" key="10">
    <source>
        <dbReference type="Proteomes" id="UP001160625"/>
    </source>
</evidence>
<protein>
    <recommendedName>
        <fullName evidence="5 6">RNA 3'-terminal phosphate cyclase</fullName>
        <shortName evidence="5">RNA cyclase</shortName>
        <shortName evidence="5">RNA-3'-phosphate cyclase</shortName>
        <ecNumber evidence="5 6">6.5.1.4</ecNumber>
    </recommendedName>
</protein>
<evidence type="ECO:0000259" key="7">
    <source>
        <dbReference type="Pfam" id="PF01137"/>
    </source>
</evidence>
<evidence type="ECO:0000256" key="4">
    <source>
        <dbReference type="ARBA" id="ARBA00024481"/>
    </source>
</evidence>
<keyword evidence="2 5" id="KW-0436">Ligase</keyword>
<comment type="similarity">
    <text evidence="1 5">Belongs to the RNA 3'-terminal cyclase family. Type 1 subfamily.</text>
</comment>
<keyword evidence="3 5" id="KW-0547">Nucleotide-binding</keyword>
<dbReference type="InterPro" id="IPR000228">
    <property type="entry name" value="RNA3'_term_phos_cyc"/>
</dbReference>
<feature type="active site" description="Tele-AMP-histidine intermediate" evidence="5">
    <location>
        <position position="306"/>
    </location>
</feature>
<accession>A0ABT6MWC6</accession>
<evidence type="ECO:0000256" key="3">
    <source>
        <dbReference type="ARBA" id="ARBA00022741"/>
    </source>
</evidence>
<dbReference type="InterPro" id="IPR023797">
    <property type="entry name" value="RNA3'_phos_cyclase_dom"/>
</dbReference>
<keyword evidence="5" id="KW-0067">ATP-binding</keyword>
<dbReference type="GO" id="GO:0003963">
    <property type="term" value="F:RNA-3'-phosphate cyclase activity"/>
    <property type="evidence" value="ECO:0007669"/>
    <property type="project" value="UniProtKB-EC"/>
</dbReference>
<evidence type="ECO:0000313" key="9">
    <source>
        <dbReference type="EMBL" id="MDH7637349.1"/>
    </source>
</evidence>
<dbReference type="NCBIfam" id="TIGR03399">
    <property type="entry name" value="RNA_3prim_cycl"/>
    <property type="match status" value="1"/>
</dbReference>